<organism evidence="5 6">
    <name type="scientific">Sphingomonas longa</name>
    <dbReference type="NCBI Taxonomy" id="2778730"/>
    <lineage>
        <taxon>Bacteria</taxon>
        <taxon>Pseudomonadati</taxon>
        <taxon>Pseudomonadota</taxon>
        <taxon>Alphaproteobacteria</taxon>
        <taxon>Sphingomonadales</taxon>
        <taxon>Sphingomonadaceae</taxon>
        <taxon>Sphingomonas</taxon>
    </lineage>
</organism>
<dbReference type="Proteomes" id="UP000763641">
    <property type="component" value="Unassembled WGS sequence"/>
</dbReference>
<dbReference type="InterPro" id="IPR002469">
    <property type="entry name" value="Peptidase_S9B_N"/>
</dbReference>
<protein>
    <submittedName>
        <fullName evidence="5">S9 family peptidase</fullName>
    </submittedName>
</protein>
<evidence type="ECO:0000259" key="3">
    <source>
        <dbReference type="Pfam" id="PF00326"/>
    </source>
</evidence>
<keyword evidence="6" id="KW-1185">Reference proteome</keyword>
<feature type="chain" id="PRO_5046896824" evidence="2">
    <location>
        <begin position="20"/>
        <end position="786"/>
    </location>
</feature>
<evidence type="ECO:0000259" key="4">
    <source>
        <dbReference type="Pfam" id="PF00930"/>
    </source>
</evidence>
<dbReference type="InterPro" id="IPR050278">
    <property type="entry name" value="Serine_Prot_S9B/DPPIV"/>
</dbReference>
<sequence>MRAWLLGMMLASAGSSAMAAEQVQTGAPTPALTTDATAQAATPPVEAAGTLTLAKVFGSPDLSGTQPRALKLSPDGTLLTYLRNRADEKERFDLWATDTRTGAERMLVDSKAVGSGAELSEAEKMQRERTRIGGSKGIVAYDWAPDGKAILVPLDGDLYLAGLDGNVRRLTNTPGGQLNPVVSPAGGYVSFVRDQNLWAQPLNGGEAKALTTGGGGTVHWGEAEFVAQEEMDRRTGYWWSPNDRLVAVEKFDEEPVHVATRAAIGATGTRVYEQRYPAAGTPNVLVELYIMKPDGTGQVKVNLGAEPDIYLARVDWMPDGSGLLVQRQTRDQKRIDILRVDPATGRSTILFSEKSGVKSWTNLTDAYRVMKDGSLIWRSERSGYGHLYRFAAGKWTPLTKGEWVVTDLIGVDETKGRVFFAGTKDDVLEQQLYAVDIAKPNQITRLTERGFTNSGSMDGTASRLIVQRSSPTQPPQVYLADAAGQRVSWIAENAVNEAHPWFPYAAGQAATTFGTIEAADGTDLHWTMVAPKMEPGKRYPVFFQHYGGPGSQTVTRGWKGPLPQYLAQQGWIFFMLDNRGSPNRGKAFEDHLYHAMGSVEVADQLKGAEYLKTLPFVEPTKIATYGWSYGGYMSLKMLEKTPGVYAAAVAGAPVTNWELYDSHYTERYMGDPRIDGAAYAASAAIADASKIRDPLLLIHGMADDNVFLDNSTAFAAEMQRTATPFEMMFYPGNTHRVGGPGVSQHLWGTIMAFLNRTVRDRPEALPVPAVSSMPTPAPTAADSEGK</sequence>
<proteinExistence type="predicted"/>
<dbReference type="SUPFAM" id="SSF53474">
    <property type="entry name" value="alpha/beta-Hydrolases"/>
    <property type="match status" value="1"/>
</dbReference>
<dbReference type="Gene3D" id="3.40.50.1820">
    <property type="entry name" value="alpha/beta hydrolase"/>
    <property type="match status" value="1"/>
</dbReference>
<accession>A0ABS2D6Q4</accession>
<dbReference type="Gene3D" id="2.140.10.30">
    <property type="entry name" value="Dipeptidylpeptidase IV, N-terminal domain"/>
    <property type="match status" value="1"/>
</dbReference>
<feature type="domain" description="Dipeptidylpeptidase IV N-terminal" evidence="4">
    <location>
        <begin position="155"/>
        <end position="475"/>
    </location>
</feature>
<dbReference type="InterPro" id="IPR029058">
    <property type="entry name" value="AB_hydrolase_fold"/>
</dbReference>
<evidence type="ECO:0000313" key="6">
    <source>
        <dbReference type="Proteomes" id="UP000763641"/>
    </source>
</evidence>
<evidence type="ECO:0000313" key="5">
    <source>
        <dbReference type="EMBL" id="MBM6576596.1"/>
    </source>
</evidence>
<reference evidence="5 6" key="1">
    <citation type="submission" date="2020-12" db="EMBL/GenBank/DDBJ databases">
        <title>Sphingomonas sp.</title>
        <authorList>
            <person name="Kim M.K."/>
        </authorList>
    </citation>
    <scope>NUCLEOTIDE SEQUENCE [LARGE SCALE GENOMIC DNA]</scope>
    <source>
        <strain evidence="5 6">BT552</strain>
    </source>
</reference>
<dbReference type="PANTHER" id="PTHR11731">
    <property type="entry name" value="PROTEASE FAMILY S9B,C DIPEPTIDYL-PEPTIDASE IV-RELATED"/>
    <property type="match status" value="1"/>
</dbReference>
<dbReference type="InterPro" id="IPR001375">
    <property type="entry name" value="Peptidase_S9_cat"/>
</dbReference>
<keyword evidence="2" id="KW-0732">Signal</keyword>
<dbReference type="Pfam" id="PF00326">
    <property type="entry name" value="Peptidase_S9"/>
    <property type="match status" value="1"/>
</dbReference>
<dbReference type="Pfam" id="PF00930">
    <property type="entry name" value="DPPIV_N"/>
    <property type="match status" value="1"/>
</dbReference>
<comment type="caution">
    <text evidence="5">The sequence shown here is derived from an EMBL/GenBank/DDBJ whole genome shotgun (WGS) entry which is preliminary data.</text>
</comment>
<dbReference type="SUPFAM" id="SSF82171">
    <property type="entry name" value="DPP6 N-terminal domain-like"/>
    <property type="match status" value="1"/>
</dbReference>
<evidence type="ECO:0000256" key="2">
    <source>
        <dbReference type="SAM" id="SignalP"/>
    </source>
</evidence>
<feature type="domain" description="Peptidase S9 prolyl oligopeptidase catalytic" evidence="3">
    <location>
        <begin position="563"/>
        <end position="758"/>
    </location>
</feature>
<feature type="region of interest" description="Disordered" evidence="1">
    <location>
        <begin position="765"/>
        <end position="786"/>
    </location>
</feature>
<name>A0ABS2D6Q4_9SPHN</name>
<feature type="signal peptide" evidence="2">
    <location>
        <begin position="1"/>
        <end position="19"/>
    </location>
</feature>
<gene>
    <name evidence="5" type="ORF">ILT43_09440</name>
</gene>
<dbReference type="EMBL" id="JAFEMC010000002">
    <property type="protein sequence ID" value="MBM6576596.1"/>
    <property type="molecule type" value="Genomic_DNA"/>
</dbReference>
<dbReference type="PANTHER" id="PTHR11731:SF193">
    <property type="entry name" value="DIPEPTIDYL PEPTIDASE 9"/>
    <property type="match status" value="1"/>
</dbReference>
<evidence type="ECO:0000256" key="1">
    <source>
        <dbReference type="SAM" id="MobiDB-lite"/>
    </source>
</evidence>